<gene>
    <name evidence="2" type="ORF">K649_12700</name>
</gene>
<dbReference type="Proteomes" id="UP000013026">
    <property type="component" value="Chromosome"/>
</dbReference>
<dbReference type="OrthoDB" id="9962889at2"/>
<evidence type="ECO:0000313" key="3">
    <source>
        <dbReference type="Proteomes" id="UP000013026"/>
    </source>
</evidence>
<dbReference type="AlphaFoldDB" id="M9XBD0"/>
<keyword evidence="1" id="KW-0472">Membrane</keyword>
<accession>M9XBD0</accession>
<name>M9XBD0_MEIRD</name>
<protein>
    <submittedName>
        <fullName evidence="2">Uncharacterized protein</fullName>
    </submittedName>
</protein>
<dbReference type="KEGG" id="mre:K649_12700"/>
<reference evidence="2 3" key="1">
    <citation type="submission" date="2013-04" db="EMBL/GenBank/DDBJ databases">
        <authorList>
            <person name="Chin J."/>
            <person name="Alexander D.H."/>
            <person name="Marks P."/>
            <person name="Korlach J."/>
            <person name="Clum A."/>
            <person name="Copeland A."/>
        </authorList>
    </citation>
    <scope>NUCLEOTIDE SEQUENCE [LARGE SCALE GENOMIC DNA]</scope>
    <source>
        <strain evidence="3">ATCC 35948 / DSM 1279 / VKM B-1258 / 21</strain>
    </source>
</reference>
<dbReference type="EMBL" id="CP005385">
    <property type="protein sequence ID" value="AGK05826.1"/>
    <property type="molecule type" value="Genomic_DNA"/>
</dbReference>
<dbReference type="RefSeq" id="WP_015586831.1">
    <property type="nucleotide sequence ID" value="NC_013946.1"/>
</dbReference>
<proteinExistence type="predicted"/>
<evidence type="ECO:0000256" key="1">
    <source>
        <dbReference type="SAM" id="Phobius"/>
    </source>
</evidence>
<keyword evidence="1" id="KW-0812">Transmembrane</keyword>
<keyword evidence="1" id="KW-1133">Transmembrane helix</keyword>
<feature type="transmembrane region" description="Helical" evidence="1">
    <location>
        <begin position="57"/>
        <end position="78"/>
    </location>
</feature>
<dbReference type="PATRIC" id="fig|504728.9.peg.2614"/>
<dbReference type="STRING" id="504728.K649_12700"/>
<evidence type="ECO:0000313" key="2">
    <source>
        <dbReference type="EMBL" id="AGK05826.1"/>
    </source>
</evidence>
<organism evidence="2 3">
    <name type="scientific">Meiothermus ruber (strain ATCC 35948 / DSM 1279 / VKM B-1258 / 21)</name>
    <name type="common">Thermus ruber</name>
    <dbReference type="NCBI Taxonomy" id="504728"/>
    <lineage>
        <taxon>Bacteria</taxon>
        <taxon>Thermotogati</taxon>
        <taxon>Deinococcota</taxon>
        <taxon>Deinococci</taxon>
        <taxon>Thermales</taxon>
        <taxon>Thermaceae</taxon>
        <taxon>Meiothermus</taxon>
    </lineage>
</organism>
<sequence length="105" mass="11981">MERLDRIEAQIESLREELRGLRLAHTIAHDDLSRTLQDVREALAHLQIGLRPPRKRVWLALTLAAIGFGLGFTAHWRISQEEVSHVRPVLSPRAPLQDLQQPAAR</sequence>